<gene>
    <name evidence="2" type="primary">dhc1</name>
    <name evidence="2" type="ORF">DGMP_14660</name>
</gene>
<protein>
    <submittedName>
        <fullName evidence="2">Cytochrome c</fullName>
    </submittedName>
</protein>
<keyword evidence="1" id="KW-1133">Transmembrane helix</keyword>
<keyword evidence="3" id="KW-1185">Reference proteome</keyword>
<dbReference type="RefSeq" id="WP_228856868.1">
    <property type="nucleotide sequence ID" value="NZ_AP024086.1"/>
</dbReference>
<name>A0A8D5FKN1_9BACT</name>
<proteinExistence type="predicted"/>
<dbReference type="Proteomes" id="UP000826725">
    <property type="component" value="Chromosome"/>
</dbReference>
<evidence type="ECO:0000256" key="1">
    <source>
        <dbReference type="SAM" id="Phobius"/>
    </source>
</evidence>
<keyword evidence="1" id="KW-0812">Transmembrane</keyword>
<dbReference type="EMBL" id="AP024086">
    <property type="protein sequence ID" value="BCL60773.1"/>
    <property type="molecule type" value="Genomic_DNA"/>
</dbReference>
<keyword evidence="1" id="KW-0472">Membrane</keyword>
<dbReference type="KEGG" id="dbk:DGMP_14660"/>
<accession>A0A8D5FKN1</accession>
<feature type="transmembrane region" description="Helical" evidence="1">
    <location>
        <begin position="7"/>
        <end position="27"/>
    </location>
</feature>
<evidence type="ECO:0000313" key="2">
    <source>
        <dbReference type="EMBL" id="BCL60773.1"/>
    </source>
</evidence>
<sequence length="87" mass="10159">MDSKKKNIWLLNVLFVLFSIAIIAFLLNAPEETTSPLPQDDIHIEFHKIKKKKEAEKFCLKCHDEGKDSPLPEGHPPKYRCLFCHKR</sequence>
<evidence type="ECO:0000313" key="3">
    <source>
        <dbReference type="Proteomes" id="UP000826725"/>
    </source>
</evidence>
<dbReference type="AlphaFoldDB" id="A0A8D5FKN1"/>
<organism evidence="2 3">
    <name type="scientific">Desulfomarina profundi</name>
    <dbReference type="NCBI Taxonomy" id="2772557"/>
    <lineage>
        <taxon>Bacteria</taxon>
        <taxon>Pseudomonadati</taxon>
        <taxon>Thermodesulfobacteriota</taxon>
        <taxon>Desulfobulbia</taxon>
        <taxon>Desulfobulbales</taxon>
        <taxon>Desulfobulbaceae</taxon>
        <taxon>Desulfomarina</taxon>
    </lineage>
</organism>
<reference evidence="2" key="1">
    <citation type="submission" date="2020-09" db="EMBL/GenBank/DDBJ databases">
        <title>Desulfogranum mesoprofundum gen. nov., sp. nov., a novel mesophilic, sulfate-reducing chemolithoautotroph isolated from a deep-sea hydrothermal vent chimney in the Suiyo Seamount.</title>
        <authorList>
            <person name="Hashimoto Y."/>
            <person name="Nakagawa S."/>
        </authorList>
    </citation>
    <scope>NUCLEOTIDE SEQUENCE</scope>
    <source>
        <strain evidence="2">KT2</strain>
    </source>
</reference>